<feature type="signal peptide" evidence="7">
    <location>
        <begin position="1"/>
        <end position="19"/>
    </location>
</feature>
<keyword evidence="2" id="KW-1003">Cell membrane</keyword>
<keyword evidence="6" id="KW-0472">Membrane</keyword>
<evidence type="ECO:0000256" key="2">
    <source>
        <dbReference type="ARBA" id="ARBA00022475"/>
    </source>
</evidence>
<evidence type="ECO:0000256" key="1">
    <source>
        <dbReference type="ARBA" id="ARBA00004236"/>
    </source>
</evidence>
<dbReference type="GO" id="GO:0005886">
    <property type="term" value="C:plasma membrane"/>
    <property type="evidence" value="ECO:0007669"/>
    <property type="project" value="UniProtKB-SubCell"/>
</dbReference>
<dbReference type="PANTHER" id="PTHR48059">
    <property type="entry name" value="POLYGALACTURONASE INHIBITOR 1"/>
    <property type="match status" value="1"/>
</dbReference>
<keyword evidence="4 7" id="KW-0732">Signal</keyword>
<dbReference type="InterPro" id="IPR051848">
    <property type="entry name" value="PGIP"/>
</dbReference>
<sequence length="234" mass="25524">MKNLILTLAFIFTSIALVAQVAPKEKQALLDFYIATNGESWVNSWDINQPVKDWFGVTVKENKITGVSLLFNNMTGTIPASIGDLENLEVFEVSFNKLSGNLPTELGQLSKLKVLAINGNNISGNIPSTIGNLSALKELHLSSNKLDGSIPTSLSNLSELEILNVFDNNLVGTLPIELSYSENLKKLVIAENEIIETESFASLLLFNQEANFKNPNITPSAKTIIASEVNDDEN</sequence>
<dbReference type="OrthoDB" id="8924492at2"/>
<proteinExistence type="predicted"/>
<dbReference type="RefSeq" id="WP_093144795.1">
    <property type="nucleotide sequence ID" value="NZ_BMWO01000004.1"/>
</dbReference>
<keyword evidence="5" id="KW-0677">Repeat</keyword>
<name>A0A1G7HJX9_9FLAO</name>
<dbReference type="PANTHER" id="PTHR48059:SF34">
    <property type="entry name" value="NON-SPECIFIC SERINE_THREONINE PROTEIN KINASE"/>
    <property type="match status" value="1"/>
</dbReference>
<organism evidence="9 10">
    <name type="scientific">Ulvibacter litoralis</name>
    <dbReference type="NCBI Taxonomy" id="227084"/>
    <lineage>
        <taxon>Bacteria</taxon>
        <taxon>Pseudomonadati</taxon>
        <taxon>Bacteroidota</taxon>
        <taxon>Flavobacteriia</taxon>
        <taxon>Flavobacteriales</taxon>
        <taxon>Flavobacteriaceae</taxon>
        <taxon>Ulvibacter</taxon>
    </lineage>
</organism>
<evidence type="ECO:0000256" key="6">
    <source>
        <dbReference type="ARBA" id="ARBA00023136"/>
    </source>
</evidence>
<evidence type="ECO:0000256" key="3">
    <source>
        <dbReference type="ARBA" id="ARBA00022614"/>
    </source>
</evidence>
<reference evidence="9 10" key="1">
    <citation type="submission" date="2016-10" db="EMBL/GenBank/DDBJ databases">
        <authorList>
            <person name="de Groot N.N."/>
        </authorList>
    </citation>
    <scope>NUCLEOTIDE SEQUENCE [LARGE SCALE GENOMIC DNA]</scope>
    <source>
        <strain evidence="9 10">DSM 16195</strain>
    </source>
</reference>
<feature type="domain" description="Disease resistance R13L4/SHOC-2-like LRR" evidence="8">
    <location>
        <begin position="76"/>
        <end position="173"/>
    </location>
</feature>
<dbReference type="InterPro" id="IPR055414">
    <property type="entry name" value="LRR_R13L4/SHOC2-like"/>
</dbReference>
<feature type="chain" id="PRO_5011597312" evidence="7">
    <location>
        <begin position="20"/>
        <end position="234"/>
    </location>
</feature>
<dbReference type="AlphaFoldDB" id="A0A1G7HJX9"/>
<dbReference type="FunFam" id="3.80.10.10:FF:000299">
    <property type="entry name" value="Piriformospora indica-insensitive protein 2"/>
    <property type="match status" value="1"/>
</dbReference>
<accession>A0A1G7HJX9</accession>
<evidence type="ECO:0000256" key="7">
    <source>
        <dbReference type="SAM" id="SignalP"/>
    </source>
</evidence>
<comment type="subcellular location">
    <subcellularLocation>
        <location evidence="1">Cell membrane</location>
    </subcellularLocation>
</comment>
<dbReference type="STRING" id="227084.SAMN05421855_104137"/>
<keyword evidence="10" id="KW-1185">Reference proteome</keyword>
<evidence type="ECO:0000313" key="9">
    <source>
        <dbReference type="EMBL" id="SDF00708.1"/>
    </source>
</evidence>
<evidence type="ECO:0000313" key="10">
    <source>
        <dbReference type="Proteomes" id="UP000199321"/>
    </source>
</evidence>
<evidence type="ECO:0000256" key="4">
    <source>
        <dbReference type="ARBA" id="ARBA00022729"/>
    </source>
</evidence>
<dbReference type="SUPFAM" id="SSF52058">
    <property type="entry name" value="L domain-like"/>
    <property type="match status" value="1"/>
</dbReference>
<dbReference type="Pfam" id="PF23598">
    <property type="entry name" value="LRR_14"/>
    <property type="match status" value="1"/>
</dbReference>
<dbReference type="InterPro" id="IPR032675">
    <property type="entry name" value="LRR_dom_sf"/>
</dbReference>
<keyword evidence="3" id="KW-0433">Leucine-rich repeat</keyword>
<evidence type="ECO:0000256" key="5">
    <source>
        <dbReference type="ARBA" id="ARBA00022737"/>
    </source>
</evidence>
<gene>
    <name evidence="9" type="ORF">SAMN05421855_104137</name>
</gene>
<dbReference type="EMBL" id="FNBA01000004">
    <property type="protein sequence ID" value="SDF00708.1"/>
    <property type="molecule type" value="Genomic_DNA"/>
</dbReference>
<dbReference type="Proteomes" id="UP000199321">
    <property type="component" value="Unassembled WGS sequence"/>
</dbReference>
<evidence type="ECO:0000259" key="8">
    <source>
        <dbReference type="Pfam" id="PF23598"/>
    </source>
</evidence>
<protein>
    <submittedName>
        <fullName evidence="9">Leucine rich repeat-containing protein</fullName>
    </submittedName>
</protein>
<dbReference type="Gene3D" id="3.80.10.10">
    <property type="entry name" value="Ribonuclease Inhibitor"/>
    <property type="match status" value="1"/>
</dbReference>